<dbReference type="GeneID" id="77812455"/>
<feature type="compositionally biased region" description="Polar residues" evidence="1">
    <location>
        <begin position="262"/>
        <end position="272"/>
    </location>
</feature>
<dbReference type="RefSeq" id="XP_053022811.1">
    <property type="nucleotide sequence ID" value="XM_053171560.1"/>
</dbReference>
<keyword evidence="3" id="KW-1185">Reference proteome</keyword>
<name>A0ABY7CPT7_9BASI</name>
<evidence type="ECO:0008006" key="4">
    <source>
        <dbReference type="Google" id="ProtNLM"/>
    </source>
</evidence>
<dbReference type="PANTHER" id="PTHR33069:SF3">
    <property type="entry name" value="DYNEIN HEAVY CHAIN TAIL DOMAIN-CONTAINING PROTEIN"/>
    <property type="match status" value="1"/>
</dbReference>
<protein>
    <recommendedName>
        <fullName evidence="4">Exocyst complex component Sec8</fullName>
    </recommendedName>
</protein>
<evidence type="ECO:0000313" key="2">
    <source>
        <dbReference type="EMBL" id="WAQ87256.1"/>
    </source>
</evidence>
<sequence length="438" mass="49064">MSQESDTIPAPDTGPLLEAFENLARKCDELPQQHRLVQQNEPVYTAAQLAARKALLTMTGTTMLPLLRQQFIDLQESLDLAASDTPSPNLDLTQQHVKKIGETLDEIFLVANTLAPSITSLGRYSSRNDHNYGVAKQFKCDNNLQQLRDLASALGVLIRNAYVVYIRDGHFLLPNTAFPDESRENNSRKVLIADSELMLEIFEVVIAWSQESSSSAVQKELQGYDQTFGTILKELNEHINAAIRSQEEQSANAGARLAAAPDNNQAERNNNQRGREANQAGLQDNQDEDADLSDDAEEGALAGAPPPPEEFLLRPRVVELMRLILPLLKLCRSFFRRVCRQPSSNPRFTIGEDMCSYDLDWLIRQSLLVSERLESICKNLYLIYSEEDIGDGYLIINDLANQVRGALDAFIVSIIRSQIRLAMENFLDALSEFERDAP</sequence>
<organism evidence="2 3">
    <name type="scientific">Puccinia triticina</name>
    <dbReference type="NCBI Taxonomy" id="208348"/>
    <lineage>
        <taxon>Eukaryota</taxon>
        <taxon>Fungi</taxon>
        <taxon>Dikarya</taxon>
        <taxon>Basidiomycota</taxon>
        <taxon>Pucciniomycotina</taxon>
        <taxon>Pucciniomycetes</taxon>
        <taxon>Pucciniales</taxon>
        <taxon>Pucciniaceae</taxon>
        <taxon>Puccinia</taxon>
    </lineage>
</organism>
<reference evidence="2" key="1">
    <citation type="submission" date="2022-10" db="EMBL/GenBank/DDBJ databases">
        <title>Puccinia triticina Genome sequencing and assembly.</title>
        <authorList>
            <person name="Li C."/>
        </authorList>
    </citation>
    <scope>NUCLEOTIDE SEQUENCE</scope>
    <source>
        <strain evidence="2">Pt15</strain>
    </source>
</reference>
<evidence type="ECO:0000313" key="3">
    <source>
        <dbReference type="Proteomes" id="UP001164743"/>
    </source>
</evidence>
<dbReference type="EMBL" id="CP110428">
    <property type="protein sequence ID" value="WAQ87256.1"/>
    <property type="molecule type" value="Genomic_DNA"/>
</dbReference>
<dbReference type="Proteomes" id="UP001164743">
    <property type="component" value="Chromosome 8A"/>
</dbReference>
<feature type="region of interest" description="Disordered" evidence="1">
    <location>
        <begin position="250"/>
        <end position="307"/>
    </location>
</feature>
<accession>A0ABY7CPT7</accession>
<feature type="compositionally biased region" description="Acidic residues" evidence="1">
    <location>
        <begin position="285"/>
        <end position="298"/>
    </location>
</feature>
<proteinExistence type="predicted"/>
<dbReference type="PANTHER" id="PTHR33069">
    <property type="entry name" value="CHROMOSOME 7, WHOLE GENOME SHOTGUN SEQUENCE-RELATED"/>
    <property type="match status" value="1"/>
</dbReference>
<gene>
    <name evidence="2" type="ORF">PtA15_8A160</name>
</gene>
<evidence type="ECO:0000256" key="1">
    <source>
        <dbReference type="SAM" id="MobiDB-lite"/>
    </source>
</evidence>